<accession>A0A8S1MVC5</accession>
<dbReference type="OrthoDB" id="301371at2759"/>
<organism evidence="1 2">
    <name type="scientific">Paramecium sonneborni</name>
    <dbReference type="NCBI Taxonomy" id="65129"/>
    <lineage>
        <taxon>Eukaryota</taxon>
        <taxon>Sar</taxon>
        <taxon>Alveolata</taxon>
        <taxon>Ciliophora</taxon>
        <taxon>Intramacronucleata</taxon>
        <taxon>Oligohymenophorea</taxon>
        <taxon>Peniculida</taxon>
        <taxon>Parameciidae</taxon>
        <taxon>Paramecium</taxon>
    </lineage>
</organism>
<dbReference type="Proteomes" id="UP000692954">
    <property type="component" value="Unassembled WGS sequence"/>
</dbReference>
<dbReference type="EMBL" id="CAJJDN010000042">
    <property type="protein sequence ID" value="CAD8081981.1"/>
    <property type="molecule type" value="Genomic_DNA"/>
</dbReference>
<reference evidence="1" key="1">
    <citation type="submission" date="2021-01" db="EMBL/GenBank/DDBJ databases">
        <authorList>
            <consortium name="Genoscope - CEA"/>
            <person name="William W."/>
        </authorList>
    </citation>
    <scope>NUCLEOTIDE SEQUENCE</scope>
</reference>
<sequence>MQFTSQNVCIVKESQIKIEKHPNQDDNFVNNMIISNNNSFVCCISLFENNKEYYHATVRNLITNQIIIEHEDDADAFYIQFTPDSKYIFFLGEQDYIIYDLLNKQSIKTKFITCEIYKHLKLSFTEDSLFKLIQTNDKIQISRILGEESQIFQVSPDTFDWRFVCSKPFISALQILRLQKLLCLKIFRKKGKKFDVIKSFLLSFEPKYFQKIKAKIWNINNLTVIQHHFGLRVYNLQKNKLIRNLKYQTKEKPICVYQHLEQNQGFIVYSYDIFINNMLSIEFLQFLPTIQYQKPNPFQKSQLYLGQNSVLIQESLESDLWKQITFGPDQ</sequence>
<proteinExistence type="predicted"/>
<protein>
    <submittedName>
        <fullName evidence="1">Uncharacterized protein</fullName>
    </submittedName>
</protein>
<keyword evidence="2" id="KW-1185">Reference proteome</keyword>
<gene>
    <name evidence="1" type="ORF">PSON_ATCC_30995.1.T0420335</name>
</gene>
<evidence type="ECO:0000313" key="2">
    <source>
        <dbReference type="Proteomes" id="UP000692954"/>
    </source>
</evidence>
<name>A0A8S1MVC5_9CILI</name>
<evidence type="ECO:0000313" key="1">
    <source>
        <dbReference type="EMBL" id="CAD8081981.1"/>
    </source>
</evidence>
<dbReference type="AlphaFoldDB" id="A0A8S1MVC5"/>
<comment type="caution">
    <text evidence="1">The sequence shown here is derived from an EMBL/GenBank/DDBJ whole genome shotgun (WGS) entry which is preliminary data.</text>
</comment>